<dbReference type="GO" id="GO:0005524">
    <property type="term" value="F:ATP binding"/>
    <property type="evidence" value="ECO:0007669"/>
    <property type="project" value="InterPro"/>
</dbReference>
<dbReference type="PANTHER" id="PTHR42759">
    <property type="entry name" value="MOXR FAMILY PROTEIN"/>
    <property type="match status" value="1"/>
</dbReference>
<evidence type="ECO:0000313" key="3">
    <source>
        <dbReference type="EMBL" id="MBB3206866.1"/>
    </source>
</evidence>
<name>A0A7W5DYI8_9BACT</name>
<accession>A0A7W5DYI8</accession>
<sequence>MAKKSTSPKSAVSVSKSKGNPDTADASSVLRQPAELAFADEIDALIRAEKDPCPAGWRMSPRSVLTYIIGGKVGSRTILPKYVGNDRVVQIAISTLVTDRALLLIGEPGTAKSWLSEHLAAAINGDSTKVIQGTAGTTEEQIRYTWNYAMLIAHGPSQEALIKSPIYRAMEQGSLARFEEITRCASEVQDAMISLLSEKRLSIPELSTELPAAKGFSVIATANTRDRGVNDMSAALKRRFNIVVLPTPAKMETEIEIVTNRVKELSADLALQAELPSEDSIEQIVTIFRELREGQTLDGKNKVKTPSGVLSTAEAISLLTGSMALAGNFGDGSVSPGDLAAGLQGAIVRDEEKDKLVWAEYLKNVVKKRGSAWRPLYTACEDHNG</sequence>
<evidence type="ECO:0000256" key="1">
    <source>
        <dbReference type="SAM" id="MobiDB-lite"/>
    </source>
</evidence>
<feature type="region of interest" description="Disordered" evidence="1">
    <location>
        <begin position="1"/>
        <end position="28"/>
    </location>
</feature>
<feature type="compositionally biased region" description="Low complexity" evidence="1">
    <location>
        <begin position="1"/>
        <end position="18"/>
    </location>
</feature>
<dbReference type="InterPro" id="IPR050764">
    <property type="entry name" value="CbbQ/NirQ/NorQ/GpvN"/>
</dbReference>
<dbReference type="EMBL" id="JACHXU010000008">
    <property type="protein sequence ID" value="MBB3206866.1"/>
    <property type="molecule type" value="Genomic_DNA"/>
</dbReference>
<keyword evidence="4" id="KW-1185">Reference proteome</keyword>
<dbReference type="Proteomes" id="UP000536179">
    <property type="component" value="Unassembled WGS sequence"/>
</dbReference>
<comment type="caution">
    <text evidence="3">The sequence shown here is derived from an EMBL/GenBank/DDBJ whole genome shotgun (WGS) entry which is preliminary data.</text>
</comment>
<evidence type="ECO:0000259" key="2">
    <source>
        <dbReference type="Pfam" id="PF07728"/>
    </source>
</evidence>
<dbReference type="AlphaFoldDB" id="A0A7W5DYI8"/>
<proteinExistence type="predicted"/>
<organism evidence="3 4">
    <name type="scientific">Aporhodopirellula rubra</name>
    <dbReference type="NCBI Taxonomy" id="980271"/>
    <lineage>
        <taxon>Bacteria</taxon>
        <taxon>Pseudomonadati</taxon>
        <taxon>Planctomycetota</taxon>
        <taxon>Planctomycetia</taxon>
        <taxon>Pirellulales</taxon>
        <taxon>Pirellulaceae</taxon>
        <taxon>Aporhodopirellula</taxon>
    </lineage>
</organism>
<dbReference type="GO" id="GO:0016887">
    <property type="term" value="F:ATP hydrolysis activity"/>
    <property type="evidence" value="ECO:0007669"/>
    <property type="project" value="InterPro"/>
</dbReference>
<evidence type="ECO:0000313" key="4">
    <source>
        <dbReference type="Proteomes" id="UP000536179"/>
    </source>
</evidence>
<dbReference type="SUPFAM" id="SSF52540">
    <property type="entry name" value="P-loop containing nucleoside triphosphate hydrolases"/>
    <property type="match status" value="1"/>
</dbReference>
<dbReference type="InterPro" id="IPR011704">
    <property type="entry name" value="ATPase_dyneun-rel_AAA"/>
</dbReference>
<reference evidence="3 4" key="1">
    <citation type="submission" date="2020-08" db="EMBL/GenBank/DDBJ databases">
        <title>Genomic Encyclopedia of Type Strains, Phase III (KMG-III): the genomes of soil and plant-associated and newly described type strains.</title>
        <authorList>
            <person name="Whitman W."/>
        </authorList>
    </citation>
    <scope>NUCLEOTIDE SEQUENCE [LARGE SCALE GENOMIC DNA]</scope>
    <source>
        <strain evidence="3 4">CECT 8075</strain>
    </source>
</reference>
<dbReference type="RefSeq" id="WP_246419699.1">
    <property type="nucleotide sequence ID" value="NZ_JACHXU010000008.1"/>
</dbReference>
<dbReference type="Pfam" id="PF07728">
    <property type="entry name" value="AAA_5"/>
    <property type="match status" value="1"/>
</dbReference>
<dbReference type="PANTHER" id="PTHR42759:SF1">
    <property type="entry name" value="MAGNESIUM-CHELATASE SUBUNIT CHLD"/>
    <property type="match status" value="1"/>
</dbReference>
<dbReference type="Gene3D" id="3.40.50.300">
    <property type="entry name" value="P-loop containing nucleotide triphosphate hydrolases"/>
    <property type="match status" value="1"/>
</dbReference>
<dbReference type="InterPro" id="IPR027417">
    <property type="entry name" value="P-loop_NTPase"/>
</dbReference>
<gene>
    <name evidence="3" type="ORF">FHS27_002680</name>
</gene>
<protein>
    <submittedName>
        <fullName evidence="3">MoxR-like ATPase</fullName>
    </submittedName>
</protein>
<feature type="domain" description="ATPase dynein-related AAA" evidence="2">
    <location>
        <begin position="102"/>
        <end position="240"/>
    </location>
</feature>